<protein>
    <recommendedName>
        <fullName evidence="3">PPPDE domain-containing protein</fullName>
    </recommendedName>
</protein>
<evidence type="ECO:0000313" key="1">
    <source>
        <dbReference type="EMBL" id="GJJ13625.1"/>
    </source>
</evidence>
<keyword evidence="2" id="KW-1185">Reference proteome</keyword>
<dbReference type="Proteomes" id="UP001050691">
    <property type="component" value="Unassembled WGS sequence"/>
</dbReference>
<evidence type="ECO:0008006" key="3">
    <source>
        <dbReference type="Google" id="ProtNLM"/>
    </source>
</evidence>
<sequence length="247" mass="28087">MIRISLLNHRSFLKTIRVLAEYGGLIVRKSDTIHLHQCSTPSTNEPPRAIKIGFHPTVGEVDQLLSIYRSRTPFKELGKLHLAGAPDPTYHWAVIVGSYCYEFAPDNNFGVLYRRGDISGGPHVWKFYRVGTTKYNDAAINTAVRDKTEEVVASKVIQRMSKDYDILTNNCQTFVTNLLDIICQPGRTEIITPSPGKDTDYGGFIFYEHYHPEEKTSVENAIKIMKDNTPVIPLPKGRRQRSYEELE</sequence>
<accession>A0AAV5AL73</accession>
<evidence type="ECO:0000313" key="2">
    <source>
        <dbReference type="Proteomes" id="UP001050691"/>
    </source>
</evidence>
<dbReference type="EMBL" id="BPWL01000009">
    <property type="protein sequence ID" value="GJJ13625.1"/>
    <property type="molecule type" value="Genomic_DNA"/>
</dbReference>
<dbReference type="AlphaFoldDB" id="A0AAV5AL73"/>
<organism evidence="1 2">
    <name type="scientific">Clathrus columnatus</name>
    <dbReference type="NCBI Taxonomy" id="1419009"/>
    <lineage>
        <taxon>Eukaryota</taxon>
        <taxon>Fungi</taxon>
        <taxon>Dikarya</taxon>
        <taxon>Basidiomycota</taxon>
        <taxon>Agaricomycotina</taxon>
        <taxon>Agaricomycetes</taxon>
        <taxon>Phallomycetidae</taxon>
        <taxon>Phallales</taxon>
        <taxon>Clathraceae</taxon>
        <taxon>Clathrus</taxon>
    </lineage>
</organism>
<name>A0AAV5AL73_9AGAM</name>
<gene>
    <name evidence="1" type="ORF">Clacol_007881</name>
</gene>
<comment type="caution">
    <text evidence="1">The sequence shown here is derived from an EMBL/GenBank/DDBJ whole genome shotgun (WGS) entry which is preliminary data.</text>
</comment>
<proteinExistence type="predicted"/>
<reference evidence="1" key="1">
    <citation type="submission" date="2021-10" db="EMBL/GenBank/DDBJ databases">
        <title>De novo Genome Assembly of Clathrus columnatus (Basidiomycota, Fungi) Using Illumina and Nanopore Sequence Data.</title>
        <authorList>
            <person name="Ogiso-Tanaka E."/>
            <person name="Itagaki H."/>
            <person name="Hosoya T."/>
            <person name="Hosaka K."/>
        </authorList>
    </citation>
    <scope>NUCLEOTIDE SEQUENCE</scope>
    <source>
        <strain evidence="1">MO-923</strain>
    </source>
</reference>